<feature type="region of interest" description="Disordered" evidence="1">
    <location>
        <begin position="356"/>
        <end position="384"/>
    </location>
</feature>
<feature type="compositionally biased region" description="Polar residues" evidence="1">
    <location>
        <begin position="569"/>
        <end position="585"/>
    </location>
</feature>
<dbReference type="HOGENOM" id="CLU_390807_0_0_1"/>
<protein>
    <submittedName>
        <fullName evidence="2">Predicted protein</fullName>
    </submittedName>
</protein>
<feature type="region of interest" description="Disordered" evidence="1">
    <location>
        <begin position="664"/>
        <end position="729"/>
    </location>
</feature>
<dbReference type="InParanoid" id="B0CU20"/>
<dbReference type="AlphaFoldDB" id="B0CU20"/>
<feature type="region of interest" description="Disordered" evidence="1">
    <location>
        <begin position="604"/>
        <end position="646"/>
    </location>
</feature>
<dbReference type="GeneID" id="6070310"/>
<keyword evidence="3" id="KW-1185">Reference proteome</keyword>
<feature type="compositionally biased region" description="Pro residues" evidence="1">
    <location>
        <begin position="459"/>
        <end position="471"/>
    </location>
</feature>
<feature type="region of interest" description="Disordered" evidence="1">
    <location>
        <begin position="399"/>
        <end position="590"/>
    </location>
</feature>
<feature type="compositionally biased region" description="Polar residues" evidence="1">
    <location>
        <begin position="356"/>
        <end position="377"/>
    </location>
</feature>
<dbReference type="OrthoDB" id="2646484at2759"/>
<reference evidence="2 3" key="1">
    <citation type="journal article" date="2008" name="Nature">
        <title>The genome of Laccaria bicolor provides insights into mycorrhizal symbiosis.</title>
        <authorList>
            <person name="Martin F."/>
            <person name="Aerts A."/>
            <person name="Ahren D."/>
            <person name="Brun A."/>
            <person name="Danchin E.G.J."/>
            <person name="Duchaussoy F."/>
            <person name="Gibon J."/>
            <person name="Kohler A."/>
            <person name="Lindquist E."/>
            <person name="Pereda V."/>
            <person name="Salamov A."/>
            <person name="Shapiro H.J."/>
            <person name="Wuyts J."/>
            <person name="Blaudez D."/>
            <person name="Buee M."/>
            <person name="Brokstein P."/>
            <person name="Canbaeck B."/>
            <person name="Cohen D."/>
            <person name="Courty P.E."/>
            <person name="Coutinho P.M."/>
            <person name="Delaruelle C."/>
            <person name="Detter J.C."/>
            <person name="Deveau A."/>
            <person name="DiFazio S."/>
            <person name="Duplessis S."/>
            <person name="Fraissinet-Tachet L."/>
            <person name="Lucic E."/>
            <person name="Frey-Klett P."/>
            <person name="Fourrey C."/>
            <person name="Feussner I."/>
            <person name="Gay G."/>
            <person name="Grimwood J."/>
            <person name="Hoegger P.J."/>
            <person name="Jain P."/>
            <person name="Kilaru S."/>
            <person name="Labbe J."/>
            <person name="Lin Y.C."/>
            <person name="Legue V."/>
            <person name="Le Tacon F."/>
            <person name="Marmeisse R."/>
            <person name="Melayah D."/>
            <person name="Montanini B."/>
            <person name="Muratet M."/>
            <person name="Nehls U."/>
            <person name="Niculita-Hirzel H."/>
            <person name="Oudot-Le Secq M.P."/>
            <person name="Peter M."/>
            <person name="Quesneville H."/>
            <person name="Rajashekar B."/>
            <person name="Reich M."/>
            <person name="Rouhier N."/>
            <person name="Schmutz J."/>
            <person name="Yin T."/>
            <person name="Chalot M."/>
            <person name="Henrissat B."/>
            <person name="Kuees U."/>
            <person name="Lucas S."/>
            <person name="Van de Peer Y."/>
            <person name="Podila G.K."/>
            <person name="Polle A."/>
            <person name="Pukkila P.J."/>
            <person name="Richardson P.M."/>
            <person name="Rouze P."/>
            <person name="Sanders I.R."/>
            <person name="Stajich J.E."/>
            <person name="Tunlid A."/>
            <person name="Tuskan G."/>
            <person name="Grigoriev I.V."/>
        </authorList>
    </citation>
    <scope>NUCLEOTIDE SEQUENCE [LARGE SCALE GENOMIC DNA]</scope>
    <source>
        <strain evidence="3">S238N-H82 / ATCC MYA-4686</strain>
    </source>
</reference>
<name>B0CU20_LACBS</name>
<evidence type="ECO:0000256" key="1">
    <source>
        <dbReference type="SAM" id="MobiDB-lite"/>
    </source>
</evidence>
<evidence type="ECO:0000313" key="2">
    <source>
        <dbReference type="EMBL" id="EDR14593.1"/>
    </source>
</evidence>
<dbReference type="RefSeq" id="XP_001875152.1">
    <property type="nucleotide sequence ID" value="XM_001875117.1"/>
</dbReference>
<feature type="compositionally biased region" description="Low complexity" evidence="1">
    <location>
        <begin position="537"/>
        <end position="549"/>
    </location>
</feature>
<proteinExistence type="predicted"/>
<feature type="compositionally biased region" description="Polar residues" evidence="1">
    <location>
        <begin position="412"/>
        <end position="428"/>
    </location>
</feature>
<feature type="compositionally biased region" description="Basic residues" evidence="1">
    <location>
        <begin position="437"/>
        <end position="446"/>
    </location>
</feature>
<feature type="region of interest" description="Disordered" evidence="1">
    <location>
        <begin position="231"/>
        <end position="250"/>
    </location>
</feature>
<dbReference type="EMBL" id="DS547092">
    <property type="protein sequence ID" value="EDR14593.1"/>
    <property type="molecule type" value="Genomic_DNA"/>
</dbReference>
<evidence type="ECO:0000313" key="3">
    <source>
        <dbReference type="Proteomes" id="UP000001194"/>
    </source>
</evidence>
<gene>
    <name evidence="2" type="ORF">LACBIDRAFT_305364</name>
</gene>
<sequence length="737" mass="80072">MLDSSCGQLYASCSPPNSVDLDLLLLDALGLPSLLSESLTLESLSGELDTPIPDFSFAYRPPPLEVVDLGERLQMWPPGWFRKPITTGSERTGKVVLAAPTAPRLQSMLRENISISRWLKPVTLLAQPDPRDIPWNLDSIVSNNKLKVWKPEGSIFSPEAKRAAMAGRRRGLSCRLDSPQNRQFFQREVALKTDGTVKNVRFRIPVDTMHPETVKILLELQSLNSFYKDGLDEADDSSNNVPEQANKPPIPSIMVSNSRFAFPLSLESSDTLGCELPPSLAARRGRRSLPPLITTVNCEIASLPYPSIPTAFLGSPSSYSPTFDPAAFDDSIATEDLSIGVQDMIVSLRSQCATLGPASPSSTELSRALSELNQSPASCHESSDSDEWAFAESLLEGFGSRLPHVTPPKTPSVETTSLPHTKPQSAETVSDPIFSTRKYRVPRRNKTTSGKESILPAKQPNPPTTPSPPLRPALASPPSQGSTDKAKKTVRFASLPARRPCSGPLPTPTVRPQPLANALSRPPQSVAEKALEDNIGNDDSGSPSNPSSNLTSETLWHSMVVPRPKTRSVHSSSIAPLSPHDTNAALSRKVSSDTVRYRHLSGIGKPPVAEKKKNLRGKEALTPSLGNPTSPPFTPKKSMLQEKASAPWSPHSFIRHSFGRHSLSRIMKSPTVGKENEEEGADKKYKRKTYSNASPSVYAPASPLSGRNVNENAARRGSGSVAKSRMPTPLRKIFRFS</sequence>
<accession>B0CU20</accession>
<dbReference type="KEGG" id="lbc:LACBIDRAFT_305364"/>
<organism evidence="3">
    <name type="scientific">Laccaria bicolor (strain S238N-H82 / ATCC MYA-4686)</name>
    <name type="common">Bicoloured deceiver</name>
    <name type="synonym">Laccaria laccata var. bicolor</name>
    <dbReference type="NCBI Taxonomy" id="486041"/>
    <lineage>
        <taxon>Eukaryota</taxon>
        <taxon>Fungi</taxon>
        <taxon>Dikarya</taxon>
        <taxon>Basidiomycota</taxon>
        <taxon>Agaricomycotina</taxon>
        <taxon>Agaricomycetes</taxon>
        <taxon>Agaricomycetidae</taxon>
        <taxon>Agaricales</taxon>
        <taxon>Agaricineae</taxon>
        <taxon>Hydnangiaceae</taxon>
        <taxon>Laccaria</taxon>
    </lineage>
</organism>
<dbReference type="Proteomes" id="UP000001194">
    <property type="component" value="Unassembled WGS sequence"/>
</dbReference>
<feature type="compositionally biased region" description="Basic and acidic residues" evidence="1">
    <location>
        <begin position="608"/>
        <end position="619"/>
    </location>
</feature>